<name>A0A9W6X2M2_9STRA</name>
<feature type="region of interest" description="Disordered" evidence="1">
    <location>
        <begin position="136"/>
        <end position="171"/>
    </location>
</feature>
<protein>
    <submittedName>
        <fullName evidence="2">Unnamed protein product</fullName>
    </submittedName>
</protein>
<feature type="compositionally biased region" description="Basic and acidic residues" evidence="1">
    <location>
        <begin position="161"/>
        <end position="171"/>
    </location>
</feature>
<accession>A0A9W6X2M2</accession>
<comment type="caution">
    <text evidence="2">The sequence shown here is derived from an EMBL/GenBank/DDBJ whole genome shotgun (WGS) entry which is preliminary data.</text>
</comment>
<feature type="compositionally biased region" description="Polar residues" evidence="1">
    <location>
        <begin position="141"/>
        <end position="158"/>
    </location>
</feature>
<sequence length="171" mass="18227">MVPGSVAASKSSTSSHAVLSALIGTLAVRSNTIGVIDDTLTRDDEALWDEMVRNSRRPDLRPDEPRSSPVRPPLALLPDLLDSVVGRSPLSGNDGRSSDDDVLVLDTQSKSAEESFVVERFRILPSLGYGRISVTPAARRSSCTQATNRGVSPKSQCTDLKGGEQRSHGTA</sequence>
<feature type="region of interest" description="Disordered" evidence="1">
    <location>
        <begin position="56"/>
        <end position="75"/>
    </location>
</feature>
<dbReference type="Proteomes" id="UP001165083">
    <property type="component" value="Unassembled WGS sequence"/>
</dbReference>
<keyword evidence="3" id="KW-1185">Reference proteome</keyword>
<proteinExistence type="predicted"/>
<reference evidence="2" key="1">
    <citation type="submission" date="2023-04" db="EMBL/GenBank/DDBJ databases">
        <title>Phytophthora lilii NBRC 32176.</title>
        <authorList>
            <person name="Ichikawa N."/>
            <person name="Sato H."/>
            <person name="Tonouchi N."/>
        </authorList>
    </citation>
    <scope>NUCLEOTIDE SEQUENCE</scope>
    <source>
        <strain evidence="2">NBRC 32176</strain>
    </source>
</reference>
<dbReference type="EMBL" id="BSXW01000658">
    <property type="protein sequence ID" value="GMF27351.1"/>
    <property type="molecule type" value="Genomic_DNA"/>
</dbReference>
<gene>
    <name evidence="2" type="ORF">Plil01_001144200</name>
</gene>
<evidence type="ECO:0000313" key="3">
    <source>
        <dbReference type="Proteomes" id="UP001165083"/>
    </source>
</evidence>
<evidence type="ECO:0000256" key="1">
    <source>
        <dbReference type="SAM" id="MobiDB-lite"/>
    </source>
</evidence>
<evidence type="ECO:0000313" key="2">
    <source>
        <dbReference type="EMBL" id="GMF27351.1"/>
    </source>
</evidence>
<organism evidence="2 3">
    <name type="scientific">Phytophthora lilii</name>
    <dbReference type="NCBI Taxonomy" id="2077276"/>
    <lineage>
        <taxon>Eukaryota</taxon>
        <taxon>Sar</taxon>
        <taxon>Stramenopiles</taxon>
        <taxon>Oomycota</taxon>
        <taxon>Peronosporomycetes</taxon>
        <taxon>Peronosporales</taxon>
        <taxon>Peronosporaceae</taxon>
        <taxon>Phytophthora</taxon>
    </lineage>
</organism>
<feature type="compositionally biased region" description="Basic and acidic residues" evidence="1">
    <location>
        <begin position="56"/>
        <end position="66"/>
    </location>
</feature>
<dbReference type="AlphaFoldDB" id="A0A9W6X2M2"/>